<dbReference type="Pfam" id="PF03478">
    <property type="entry name" value="Beta-prop_KIB1-4"/>
    <property type="match status" value="1"/>
</dbReference>
<dbReference type="AlphaFoldDB" id="A0A8I6XFS0"/>
<evidence type="ECO:0000259" key="1">
    <source>
        <dbReference type="Pfam" id="PF03478"/>
    </source>
</evidence>
<name>A0A8I6XFS0_HORVV</name>
<protein>
    <recommendedName>
        <fullName evidence="1">KIB1-4 beta-propeller domain-containing protein</fullName>
    </recommendedName>
</protein>
<organism evidence="2 3">
    <name type="scientific">Hordeum vulgare subsp. vulgare</name>
    <name type="common">Domesticated barley</name>
    <dbReference type="NCBI Taxonomy" id="112509"/>
    <lineage>
        <taxon>Eukaryota</taxon>
        <taxon>Viridiplantae</taxon>
        <taxon>Streptophyta</taxon>
        <taxon>Embryophyta</taxon>
        <taxon>Tracheophyta</taxon>
        <taxon>Spermatophyta</taxon>
        <taxon>Magnoliopsida</taxon>
        <taxon>Liliopsida</taxon>
        <taxon>Poales</taxon>
        <taxon>Poaceae</taxon>
        <taxon>BOP clade</taxon>
        <taxon>Pooideae</taxon>
        <taxon>Triticodae</taxon>
        <taxon>Triticeae</taxon>
        <taxon>Hordeinae</taxon>
        <taxon>Hordeum</taxon>
    </lineage>
</organism>
<dbReference type="EnsemblPlants" id="HORVU.MOREX.r3.4HG0340640.1">
    <property type="protein sequence ID" value="HORVU.MOREX.r3.4HG0340640.1"/>
    <property type="gene ID" value="HORVU.MOREX.r3.4HG0340640"/>
</dbReference>
<feature type="domain" description="KIB1-4 beta-propeller" evidence="1">
    <location>
        <begin position="4"/>
        <end position="162"/>
    </location>
</feature>
<dbReference type="InterPro" id="IPR005174">
    <property type="entry name" value="KIB1-4_b-propeller"/>
</dbReference>
<dbReference type="PANTHER" id="PTHR33165:SF53">
    <property type="entry name" value="OS04G0486300 PROTEIN"/>
    <property type="match status" value="1"/>
</dbReference>
<reference evidence="2" key="3">
    <citation type="submission" date="2022-01" db="UniProtKB">
        <authorList>
            <consortium name="EnsemblPlants"/>
        </authorList>
    </citation>
    <scope>IDENTIFICATION</scope>
    <source>
        <strain evidence="2">subsp. vulgare</strain>
    </source>
</reference>
<keyword evidence="3" id="KW-1185">Reference proteome</keyword>
<dbReference type="PANTHER" id="PTHR33165">
    <property type="entry name" value="F-BOX DOMAIN CONTAINING PROTEIN-LIKE-RELATED"/>
    <property type="match status" value="1"/>
</dbReference>
<sequence length="243" mass="27610">MLLFHRLRQLAFATSHGHDRQWTMASWAVPPCIEPFSFRGKLYLVCNLVCATQLLQIDPPPLEDDETGELGSRQPPLPRSIATCPGDVLSYPIYLVECDSEILVVGHADRSFAHKKLVYKLADLVLGRFIPVTSVGDHALFIDERAFYVSSKALPTVMADSIVYRKLESLEFAQYHLGSGTWSQAVDERGLKGYDPGPRSLIHHIITCLLRSVWNKGQFYSVKEQMKRGWLNWRVKKKFRHGA</sequence>
<reference evidence="3" key="1">
    <citation type="journal article" date="2012" name="Nature">
        <title>A physical, genetic and functional sequence assembly of the barley genome.</title>
        <authorList>
            <consortium name="The International Barley Genome Sequencing Consortium"/>
            <person name="Mayer K.F."/>
            <person name="Waugh R."/>
            <person name="Brown J.W."/>
            <person name="Schulman A."/>
            <person name="Langridge P."/>
            <person name="Platzer M."/>
            <person name="Fincher G.B."/>
            <person name="Muehlbauer G.J."/>
            <person name="Sato K."/>
            <person name="Close T.J."/>
            <person name="Wise R.P."/>
            <person name="Stein N."/>
        </authorList>
    </citation>
    <scope>NUCLEOTIDE SEQUENCE [LARGE SCALE GENOMIC DNA]</scope>
    <source>
        <strain evidence="3">cv. Morex</strain>
    </source>
</reference>
<evidence type="ECO:0000313" key="3">
    <source>
        <dbReference type="Proteomes" id="UP000011116"/>
    </source>
</evidence>
<dbReference type="Gramene" id="HORVU.MOREX.r2.4HG0284330.1">
    <property type="protein sequence ID" value="HORVU.MOREX.r2.4HG0284330.1"/>
    <property type="gene ID" value="HORVU.MOREX.r2.4HG0284330"/>
</dbReference>
<dbReference type="Gramene" id="HORVU.MOREX.r3.4HG0340640.1">
    <property type="protein sequence ID" value="HORVU.MOREX.r3.4HG0340640.1"/>
    <property type="gene ID" value="HORVU.MOREX.r3.4HG0340640"/>
</dbReference>
<evidence type="ECO:0000313" key="2">
    <source>
        <dbReference type="EnsemblPlants" id="HORVU.MOREX.r3.4HG0340640.1"/>
    </source>
</evidence>
<dbReference type="Proteomes" id="UP000011116">
    <property type="component" value="Chromosome 4H"/>
</dbReference>
<reference evidence="2" key="2">
    <citation type="submission" date="2020-10" db="EMBL/GenBank/DDBJ databases">
        <authorList>
            <person name="Scholz U."/>
            <person name="Mascher M."/>
            <person name="Fiebig A."/>
        </authorList>
    </citation>
    <scope>NUCLEOTIDE SEQUENCE [LARGE SCALE GENOMIC DNA]</scope>
    <source>
        <strain evidence="2">cv. Morex</strain>
    </source>
</reference>
<accession>A0A8I6XFS0</accession>
<proteinExistence type="predicted"/>